<organism evidence="5 6">
    <name type="scientific">Phenylobacterium deserti</name>
    <dbReference type="NCBI Taxonomy" id="1914756"/>
    <lineage>
        <taxon>Bacteria</taxon>
        <taxon>Pseudomonadati</taxon>
        <taxon>Pseudomonadota</taxon>
        <taxon>Alphaproteobacteria</taxon>
        <taxon>Caulobacterales</taxon>
        <taxon>Caulobacteraceae</taxon>
        <taxon>Phenylobacterium</taxon>
    </lineage>
</organism>
<evidence type="ECO:0000313" key="6">
    <source>
        <dbReference type="Proteomes" id="UP000249725"/>
    </source>
</evidence>
<dbReference type="PANTHER" id="PTHR44591:SF3">
    <property type="entry name" value="RESPONSE REGULATORY DOMAIN-CONTAINING PROTEIN"/>
    <property type="match status" value="1"/>
</dbReference>
<dbReference type="CDD" id="cd00156">
    <property type="entry name" value="REC"/>
    <property type="match status" value="1"/>
</dbReference>
<dbReference type="InterPro" id="IPR011006">
    <property type="entry name" value="CheY-like_superfamily"/>
</dbReference>
<gene>
    <name evidence="5" type="ORF">DJ018_02730</name>
</gene>
<evidence type="ECO:0000259" key="4">
    <source>
        <dbReference type="PROSITE" id="PS50110"/>
    </source>
</evidence>
<keyword evidence="6" id="KW-1185">Reference proteome</keyword>
<dbReference type="PANTHER" id="PTHR44591">
    <property type="entry name" value="STRESS RESPONSE REGULATOR PROTEIN 1"/>
    <property type="match status" value="1"/>
</dbReference>
<dbReference type="Proteomes" id="UP000249725">
    <property type="component" value="Unassembled WGS sequence"/>
</dbReference>
<reference evidence="6" key="1">
    <citation type="submission" date="2018-05" db="EMBL/GenBank/DDBJ databases">
        <authorList>
            <person name="Li X."/>
        </authorList>
    </citation>
    <scope>NUCLEOTIDE SEQUENCE [LARGE SCALE GENOMIC DNA]</scope>
    <source>
        <strain evidence="6">YIM 73061</strain>
    </source>
</reference>
<dbReference type="RefSeq" id="WP_111513354.1">
    <property type="nucleotide sequence ID" value="NZ_QFYR01000001.1"/>
</dbReference>
<dbReference type="GO" id="GO:0000160">
    <property type="term" value="P:phosphorelay signal transduction system"/>
    <property type="evidence" value="ECO:0007669"/>
    <property type="project" value="InterPro"/>
</dbReference>
<dbReference type="SUPFAM" id="SSF52172">
    <property type="entry name" value="CheY-like"/>
    <property type="match status" value="1"/>
</dbReference>
<keyword evidence="1 2" id="KW-0597">Phosphoprotein</keyword>
<proteinExistence type="predicted"/>
<dbReference type="Pfam" id="PF00072">
    <property type="entry name" value="Response_reg"/>
    <property type="match status" value="1"/>
</dbReference>
<evidence type="ECO:0000256" key="2">
    <source>
        <dbReference type="PROSITE-ProRule" id="PRU00169"/>
    </source>
</evidence>
<protein>
    <submittedName>
        <fullName evidence="5">Response regulator</fullName>
    </submittedName>
</protein>
<dbReference type="EMBL" id="QFYR01000001">
    <property type="protein sequence ID" value="RAK56902.1"/>
    <property type="molecule type" value="Genomic_DNA"/>
</dbReference>
<feature type="domain" description="Response regulatory" evidence="4">
    <location>
        <begin position="7"/>
        <end position="127"/>
    </location>
</feature>
<feature type="modified residue" description="4-aspartylphosphate" evidence="2">
    <location>
        <position position="57"/>
    </location>
</feature>
<sequence>MDLRALRLLIVDDNRHAADIVKSVLASVGAQRMVDANTPDKAFKSLRELPFDIVIVDQNLGQGDDGTQLVRRIRNDPSSPNPYIPILMLTGYTEQRRVKAARDAGVSEFLSKPFTVAGLLLRMEALIHHPRPFVRSHDYFGPDRRRRSDPDYRGPDRRKSPPTE</sequence>
<dbReference type="OrthoDB" id="9786548at2"/>
<feature type="region of interest" description="Disordered" evidence="3">
    <location>
        <begin position="137"/>
        <end position="164"/>
    </location>
</feature>
<dbReference type="SMART" id="SM00448">
    <property type="entry name" value="REC"/>
    <property type="match status" value="1"/>
</dbReference>
<dbReference type="AlphaFoldDB" id="A0A328APH6"/>
<name>A0A328APH6_9CAUL</name>
<evidence type="ECO:0000256" key="3">
    <source>
        <dbReference type="SAM" id="MobiDB-lite"/>
    </source>
</evidence>
<comment type="caution">
    <text evidence="5">The sequence shown here is derived from an EMBL/GenBank/DDBJ whole genome shotgun (WGS) entry which is preliminary data.</text>
</comment>
<accession>A0A328APH6</accession>
<dbReference type="PROSITE" id="PS50110">
    <property type="entry name" value="RESPONSE_REGULATORY"/>
    <property type="match status" value="1"/>
</dbReference>
<dbReference type="Gene3D" id="3.40.50.2300">
    <property type="match status" value="1"/>
</dbReference>
<evidence type="ECO:0000256" key="1">
    <source>
        <dbReference type="ARBA" id="ARBA00022553"/>
    </source>
</evidence>
<dbReference type="InterPro" id="IPR001789">
    <property type="entry name" value="Sig_transdc_resp-reg_receiver"/>
</dbReference>
<evidence type="ECO:0000313" key="5">
    <source>
        <dbReference type="EMBL" id="RAK56902.1"/>
    </source>
</evidence>
<dbReference type="InterPro" id="IPR050595">
    <property type="entry name" value="Bact_response_regulator"/>
</dbReference>